<evidence type="ECO:0000313" key="4">
    <source>
        <dbReference type="Proteomes" id="UP001152797"/>
    </source>
</evidence>
<feature type="non-terminal residue" evidence="2">
    <location>
        <position position="285"/>
    </location>
</feature>
<reference evidence="2" key="1">
    <citation type="submission" date="2022-10" db="EMBL/GenBank/DDBJ databases">
        <authorList>
            <person name="Chen Y."/>
            <person name="Dougan E. K."/>
            <person name="Chan C."/>
            <person name="Rhodes N."/>
            <person name="Thang M."/>
        </authorList>
    </citation>
    <scope>NUCLEOTIDE SEQUENCE</scope>
</reference>
<dbReference type="AlphaFoldDB" id="A0A9P1DVZ2"/>
<dbReference type="EMBL" id="CAMXCT030006628">
    <property type="protein sequence ID" value="CAL4804616.1"/>
    <property type="molecule type" value="Genomic_DNA"/>
</dbReference>
<keyword evidence="4" id="KW-1185">Reference proteome</keyword>
<dbReference type="Proteomes" id="UP001152797">
    <property type="component" value="Unassembled WGS sequence"/>
</dbReference>
<feature type="region of interest" description="Disordered" evidence="1">
    <location>
        <begin position="187"/>
        <end position="207"/>
    </location>
</feature>
<reference evidence="3" key="2">
    <citation type="submission" date="2024-04" db="EMBL/GenBank/DDBJ databases">
        <authorList>
            <person name="Chen Y."/>
            <person name="Shah S."/>
            <person name="Dougan E. K."/>
            <person name="Thang M."/>
            <person name="Chan C."/>
        </authorList>
    </citation>
    <scope>NUCLEOTIDE SEQUENCE [LARGE SCALE GENOMIC DNA]</scope>
</reference>
<dbReference type="EMBL" id="CAMXCT020006628">
    <property type="protein sequence ID" value="CAL1170679.1"/>
    <property type="molecule type" value="Genomic_DNA"/>
</dbReference>
<name>A0A9P1DVZ2_9DINO</name>
<accession>A0A9P1DVZ2</accession>
<organism evidence="2">
    <name type="scientific">Cladocopium goreaui</name>
    <dbReference type="NCBI Taxonomy" id="2562237"/>
    <lineage>
        <taxon>Eukaryota</taxon>
        <taxon>Sar</taxon>
        <taxon>Alveolata</taxon>
        <taxon>Dinophyceae</taxon>
        <taxon>Suessiales</taxon>
        <taxon>Symbiodiniaceae</taxon>
        <taxon>Cladocopium</taxon>
    </lineage>
</organism>
<feature type="compositionally biased region" description="Low complexity" evidence="1">
    <location>
        <begin position="195"/>
        <end position="204"/>
    </location>
</feature>
<gene>
    <name evidence="2" type="ORF">C1SCF055_LOCUS41959</name>
</gene>
<comment type="caution">
    <text evidence="2">The sequence shown here is derived from an EMBL/GenBank/DDBJ whole genome shotgun (WGS) entry which is preliminary data.</text>
</comment>
<evidence type="ECO:0000256" key="1">
    <source>
        <dbReference type="SAM" id="MobiDB-lite"/>
    </source>
</evidence>
<evidence type="ECO:0000313" key="2">
    <source>
        <dbReference type="EMBL" id="CAI4017304.1"/>
    </source>
</evidence>
<protein>
    <submittedName>
        <fullName evidence="2">Uncharacterized protein</fullName>
    </submittedName>
</protein>
<dbReference type="EMBL" id="CAMXCT010006628">
    <property type="protein sequence ID" value="CAI4017304.1"/>
    <property type="molecule type" value="Genomic_DNA"/>
</dbReference>
<sequence length="285" mass="32089">PLAPDLSGMSRGSLGNLQNPLCCKVMEETEMPERVEALLQNTLAHITQMGCSKETRRRMKQRLHRRLDLLVKGDRDEYDRHLERFHQMLEESRAQLGPSKRTLMREVQDPPRRYHLDLAVDFDYGYNGYAAQPNYAFFQTQPLMRPGHHLSYPNYIEAGYREDPIPGWNPWSTDIYGAWEVPPGPSIAPRRSRSVPRSSLRPAPAFQPMNGQNYGASAYRGSYGSTAGSFAPVQVCEAAVAAADARRSLALPASFQEYAVPEPKPEVPKFARAADWLDAGLKESL</sequence>
<evidence type="ECO:0000313" key="3">
    <source>
        <dbReference type="EMBL" id="CAL1170679.1"/>
    </source>
</evidence>
<proteinExistence type="predicted"/>